<comment type="caution">
    <text evidence="1">The sequence shown here is derived from an EMBL/GenBank/DDBJ whole genome shotgun (WGS) entry which is preliminary data.</text>
</comment>
<dbReference type="CDD" id="cd21631">
    <property type="entry name" value="RHH_CopG_NikR-like"/>
    <property type="match status" value="1"/>
</dbReference>
<sequence>MAFTAKGGRVVTDDMLDKWADDAERGDFGGTAGPVYSGPVFDVSPADPVNRTFALSADMSAMLDAVAKRRGVSVDAVMRHALVREFASV</sequence>
<protein>
    <submittedName>
        <fullName evidence="1">Toxin-antitoxin system antitoxin subunit</fullName>
    </submittedName>
</protein>
<proteinExistence type="predicted"/>
<dbReference type="RefSeq" id="WP_214357094.1">
    <property type="nucleotide sequence ID" value="NZ_JAFEJS010000001.1"/>
</dbReference>
<dbReference type="Proteomes" id="UP000773064">
    <property type="component" value="Unassembled WGS sequence"/>
</dbReference>
<accession>A0ABS5ULL4</accession>
<keyword evidence="2" id="KW-1185">Reference proteome</keyword>
<reference evidence="1 2" key="1">
    <citation type="journal article" date="2021" name="Environ. Microbiol.">
        <title>Genetic insights into the dark matter of the mammalian gut microbiota through targeted genome reconstruction.</title>
        <authorList>
            <person name="Lugli G.A."/>
            <person name="Alessandri G."/>
            <person name="Milani C."/>
            <person name="Viappiani A."/>
            <person name="Fontana F."/>
            <person name="Tarracchini C."/>
            <person name="Mancabelli L."/>
            <person name="Argentini C."/>
            <person name="Ruiz L."/>
            <person name="Margolles A."/>
            <person name="van Sinderen D."/>
            <person name="Turroni F."/>
            <person name="Ventura M."/>
        </authorList>
    </citation>
    <scope>NUCLEOTIDE SEQUENCE [LARGE SCALE GENOMIC DNA]</scope>
    <source>
        <strain evidence="1 2">MA2</strain>
    </source>
</reference>
<evidence type="ECO:0000313" key="2">
    <source>
        <dbReference type="Proteomes" id="UP000773064"/>
    </source>
</evidence>
<dbReference type="EMBL" id="JAFEJS010000001">
    <property type="protein sequence ID" value="MBT1171800.1"/>
    <property type="molecule type" value="Genomic_DNA"/>
</dbReference>
<name>A0ABS5ULL4_9BIFI</name>
<evidence type="ECO:0000313" key="1">
    <source>
        <dbReference type="EMBL" id="MBT1171800.1"/>
    </source>
</evidence>
<organism evidence="1 2">
    <name type="scientific">Bifidobacterium santillanense</name>
    <dbReference type="NCBI Taxonomy" id="2809028"/>
    <lineage>
        <taxon>Bacteria</taxon>
        <taxon>Bacillati</taxon>
        <taxon>Actinomycetota</taxon>
        <taxon>Actinomycetes</taxon>
        <taxon>Bifidobacteriales</taxon>
        <taxon>Bifidobacteriaceae</taxon>
        <taxon>Bifidobacterium</taxon>
    </lineage>
</organism>
<gene>
    <name evidence="1" type="ORF">JS528_00175</name>
</gene>